<comment type="caution">
    <text evidence="1">The sequence shown here is derived from an EMBL/GenBank/DDBJ whole genome shotgun (WGS) entry which is preliminary data.</text>
</comment>
<name>A0A8J5M375_9STRA</name>
<dbReference type="EMBL" id="JAENGY010001408">
    <property type="protein sequence ID" value="KAG6949547.1"/>
    <property type="molecule type" value="Genomic_DNA"/>
</dbReference>
<gene>
    <name evidence="1" type="ORF">JG688_00014571</name>
</gene>
<accession>A0A8J5M375</accession>
<keyword evidence="2" id="KW-1185">Reference proteome</keyword>
<protein>
    <submittedName>
        <fullName evidence="1">Uncharacterized protein</fullName>
    </submittedName>
</protein>
<proteinExistence type="predicted"/>
<dbReference type="Proteomes" id="UP000709295">
    <property type="component" value="Unassembled WGS sequence"/>
</dbReference>
<organism evidence="1 2">
    <name type="scientific">Phytophthora aleatoria</name>
    <dbReference type="NCBI Taxonomy" id="2496075"/>
    <lineage>
        <taxon>Eukaryota</taxon>
        <taxon>Sar</taxon>
        <taxon>Stramenopiles</taxon>
        <taxon>Oomycota</taxon>
        <taxon>Peronosporomycetes</taxon>
        <taxon>Peronosporales</taxon>
        <taxon>Peronosporaceae</taxon>
        <taxon>Phytophthora</taxon>
    </lineage>
</organism>
<sequence length="372" mass="40068">MECIRQNDDCTLEIFNKISVIAVTALDAASMGIFGKLEDMGKGIKRAVKCANSMMTVIRALVRYVRNIKTSDPQTSQAQLLAILYQTNNVVTDIPIAITNCLGKTVPASLLTSKYVLATSQYILSQILANGDSIISSWSHFKAFLEVFNHVATVTNNCMPLMIEQSMKATAYKSRETLRKTFGVIIDNLISKGTSNNGTTLKAEHYAYRAIITSLNVLSTSGFDQLDISTLLAAYVQTICGPTQFMGEIDDGDEAATLGLNTIDKAFNGSTSSWKRVGDGAVIINLSSSDTKEVKVNIHSRGEKIDEVPVSAGGTASWRANTTALGGKTLYLDRWRSDILGLPGTGGGSLVLWVPNASKGGHLELNVKLNVS</sequence>
<reference evidence="1" key="1">
    <citation type="submission" date="2021-01" db="EMBL/GenBank/DDBJ databases">
        <title>Phytophthora aleatoria, a newly-described species from Pinus radiata is distinct from Phytophthora cactorum isolates based on comparative genomics.</title>
        <authorList>
            <person name="Mcdougal R."/>
            <person name="Panda P."/>
            <person name="Williams N."/>
            <person name="Studholme D.J."/>
        </authorList>
    </citation>
    <scope>NUCLEOTIDE SEQUENCE</scope>
    <source>
        <strain evidence="1">NZFS 4037</strain>
    </source>
</reference>
<evidence type="ECO:0000313" key="1">
    <source>
        <dbReference type="EMBL" id="KAG6949547.1"/>
    </source>
</evidence>
<evidence type="ECO:0000313" key="2">
    <source>
        <dbReference type="Proteomes" id="UP000709295"/>
    </source>
</evidence>
<dbReference type="AlphaFoldDB" id="A0A8J5M375"/>